<protein>
    <submittedName>
        <fullName evidence="2">Uncharacterized protein</fullName>
    </submittedName>
</protein>
<organism evidence="2 3">
    <name type="scientific">Sphaerosporella brunnea</name>
    <dbReference type="NCBI Taxonomy" id="1250544"/>
    <lineage>
        <taxon>Eukaryota</taxon>
        <taxon>Fungi</taxon>
        <taxon>Dikarya</taxon>
        <taxon>Ascomycota</taxon>
        <taxon>Pezizomycotina</taxon>
        <taxon>Pezizomycetes</taxon>
        <taxon>Pezizales</taxon>
        <taxon>Pyronemataceae</taxon>
        <taxon>Sphaerosporella</taxon>
    </lineage>
</organism>
<dbReference type="Proteomes" id="UP000326924">
    <property type="component" value="Unassembled WGS sequence"/>
</dbReference>
<feature type="transmembrane region" description="Helical" evidence="1">
    <location>
        <begin position="12"/>
        <end position="31"/>
    </location>
</feature>
<proteinExistence type="predicted"/>
<evidence type="ECO:0000313" key="3">
    <source>
        <dbReference type="Proteomes" id="UP000326924"/>
    </source>
</evidence>
<feature type="transmembrane region" description="Helical" evidence="1">
    <location>
        <begin position="43"/>
        <end position="62"/>
    </location>
</feature>
<keyword evidence="1" id="KW-1133">Transmembrane helix</keyword>
<sequence length="93" mass="11059">MTSHITSYMHEYMLHYTYMTEFICFSFFRCIFLSSGGCNFEALFGTGIFMLVVFFFFFFFFFRFSYLPLYLLPVLGVVHSSSSLYISKGIRFL</sequence>
<keyword evidence="3" id="KW-1185">Reference proteome</keyword>
<dbReference type="EMBL" id="VXIS01000167">
    <property type="protein sequence ID" value="KAA8899405.1"/>
    <property type="molecule type" value="Genomic_DNA"/>
</dbReference>
<dbReference type="InParanoid" id="A0A5J5EQK5"/>
<gene>
    <name evidence="2" type="ORF">FN846DRAFT_174628</name>
</gene>
<keyword evidence="1" id="KW-0812">Transmembrane</keyword>
<feature type="transmembrane region" description="Helical" evidence="1">
    <location>
        <begin position="68"/>
        <end position="87"/>
    </location>
</feature>
<dbReference type="AlphaFoldDB" id="A0A5J5EQK5"/>
<evidence type="ECO:0000256" key="1">
    <source>
        <dbReference type="SAM" id="Phobius"/>
    </source>
</evidence>
<evidence type="ECO:0000313" key="2">
    <source>
        <dbReference type="EMBL" id="KAA8899405.1"/>
    </source>
</evidence>
<accession>A0A5J5EQK5</accession>
<reference evidence="2 3" key="1">
    <citation type="submission" date="2019-09" db="EMBL/GenBank/DDBJ databases">
        <title>Draft genome of the ectomycorrhizal ascomycete Sphaerosporella brunnea.</title>
        <authorList>
            <consortium name="DOE Joint Genome Institute"/>
            <person name="Benucci G.M."/>
            <person name="Marozzi G."/>
            <person name="Antonielli L."/>
            <person name="Sanchez S."/>
            <person name="Marco P."/>
            <person name="Wang X."/>
            <person name="Falini L.B."/>
            <person name="Barry K."/>
            <person name="Haridas S."/>
            <person name="Lipzen A."/>
            <person name="Labutti K."/>
            <person name="Grigoriev I.V."/>
            <person name="Murat C."/>
            <person name="Martin F."/>
            <person name="Albertini E."/>
            <person name="Donnini D."/>
            <person name="Bonito G."/>
        </authorList>
    </citation>
    <scope>NUCLEOTIDE SEQUENCE [LARGE SCALE GENOMIC DNA]</scope>
    <source>
        <strain evidence="2 3">Sb_GMNB300</strain>
    </source>
</reference>
<name>A0A5J5EQK5_9PEZI</name>
<comment type="caution">
    <text evidence="2">The sequence shown here is derived from an EMBL/GenBank/DDBJ whole genome shotgun (WGS) entry which is preliminary data.</text>
</comment>
<keyword evidence="1" id="KW-0472">Membrane</keyword>